<dbReference type="Proteomes" id="UP001482520">
    <property type="component" value="Unassembled WGS sequence"/>
</dbReference>
<protein>
    <submittedName>
        <fullName evidence="2">Uncharacterized protein</fullName>
    </submittedName>
</protein>
<feature type="transmembrane region" description="Helical" evidence="1">
    <location>
        <begin position="20"/>
        <end position="45"/>
    </location>
</feature>
<keyword evidence="1" id="KW-1133">Transmembrane helix</keyword>
<gene>
    <name evidence="2" type="ORF">V6R90_16950</name>
</gene>
<reference evidence="2 3" key="1">
    <citation type="submission" date="2024-02" db="EMBL/GenBank/DDBJ databases">
        <title>Full genome sequence of Nocardioides kribbensis.</title>
        <authorList>
            <person name="Poletto B.L."/>
            <person name="Silva G."/>
            <person name="Galante D."/>
            <person name="Campos K.R."/>
            <person name="Santos M.B.N."/>
            <person name="Sacchi C.T."/>
        </authorList>
    </citation>
    <scope>NUCLEOTIDE SEQUENCE [LARGE SCALE GENOMIC DNA]</scope>
    <source>
        <strain evidence="2 3">O4R</strain>
    </source>
</reference>
<evidence type="ECO:0000313" key="2">
    <source>
        <dbReference type="EMBL" id="MEQ7848969.1"/>
    </source>
</evidence>
<proteinExistence type="predicted"/>
<comment type="caution">
    <text evidence="2">The sequence shown here is derived from an EMBL/GenBank/DDBJ whole genome shotgun (WGS) entry which is preliminary data.</text>
</comment>
<keyword evidence="1" id="KW-0812">Transmembrane</keyword>
<name>A0ABV1P2J5_9ACTN</name>
<organism evidence="2 3">
    <name type="scientific">Nocardioides kribbensis</name>
    <dbReference type="NCBI Taxonomy" id="305517"/>
    <lineage>
        <taxon>Bacteria</taxon>
        <taxon>Bacillati</taxon>
        <taxon>Actinomycetota</taxon>
        <taxon>Actinomycetes</taxon>
        <taxon>Propionibacteriales</taxon>
        <taxon>Nocardioidaceae</taxon>
        <taxon>Nocardioides</taxon>
    </lineage>
</organism>
<dbReference type="EMBL" id="JBEGDP010000025">
    <property type="protein sequence ID" value="MEQ7848969.1"/>
    <property type="molecule type" value="Genomic_DNA"/>
</dbReference>
<keyword evidence="3" id="KW-1185">Reference proteome</keyword>
<keyword evidence="1" id="KW-0472">Membrane</keyword>
<evidence type="ECO:0000313" key="3">
    <source>
        <dbReference type="Proteomes" id="UP001482520"/>
    </source>
</evidence>
<sequence length="133" mass="13571">MHPSADVAPPSIAPRTPPPLVARLLVGVRLAVVVLLAALVVALVLGARTTEPSGSAPGLSAEPVADVPDRVDALMARHRCSTQGLGPDVIPAQALLRGRDGVVRVTGFDRGWAAWTGEAPGELVAVCLGPAPR</sequence>
<accession>A0ABV1P2J5</accession>
<evidence type="ECO:0000256" key="1">
    <source>
        <dbReference type="SAM" id="Phobius"/>
    </source>
</evidence>
<dbReference type="RefSeq" id="WP_349499200.1">
    <property type="nucleotide sequence ID" value="NZ_JBEFCW010000272.1"/>
</dbReference>